<organism evidence="2 3">
    <name type="scientific">Rhizophagus irregularis</name>
    <dbReference type="NCBI Taxonomy" id="588596"/>
    <lineage>
        <taxon>Eukaryota</taxon>
        <taxon>Fungi</taxon>
        <taxon>Fungi incertae sedis</taxon>
        <taxon>Mucoromycota</taxon>
        <taxon>Glomeromycotina</taxon>
        <taxon>Glomeromycetes</taxon>
        <taxon>Glomerales</taxon>
        <taxon>Glomeraceae</taxon>
        <taxon>Rhizophagus</taxon>
    </lineage>
</organism>
<keyword evidence="1" id="KW-0472">Membrane</keyword>
<reference evidence="2 3" key="1">
    <citation type="submission" date="2016-04" db="EMBL/GenBank/DDBJ databases">
        <title>Genome analyses suggest a sexual origin of heterokaryosis in a supposedly ancient asexual fungus.</title>
        <authorList>
            <person name="Ropars J."/>
            <person name="Sedzielewska K."/>
            <person name="Noel J."/>
            <person name="Charron P."/>
            <person name="Farinelli L."/>
            <person name="Marton T."/>
            <person name="Kruger M."/>
            <person name="Pelin A."/>
            <person name="Brachmann A."/>
            <person name="Corradi N."/>
        </authorList>
    </citation>
    <scope>NUCLEOTIDE SEQUENCE [LARGE SCALE GENOMIC DNA]</scope>
    <source>
        <strain evidence="2 3">C2</strain>
    </source>
</reference>
<evidence type="ECO:0000313" key="2">
    <source>
        <dbReference type="EMBL" id="PKK75719.1"/>
    </source>
</evidence>
<comment type="caution">
    <text evidence="2">The sequence shown here is derived from an EMBL/GenBank/DDBJ whole genome shotgun (WGS) entry which is preliminary data.</text>
</comment>
<keyword evidence="1" id="KW-0812">Transmembrane</keyword>
<accession>A0A2N1NPB7</accession>
<dbReference type="EMBL" id="LLXL01000224">
    <property type="protein sequence ID" value="PKK75719.1"/>
    <property type="molecule type" value="Genomic_DNA"/>
</dbReference>
<dbReference type="AlphaFoldDB" id="A0A2N1NPB7"/>
<sequence length="64" mass="7740">MEILAGIKFKKWLFNFGMVRYFKKIEIRQIYLFLYPLPFFSTPFLLSLHSLPFFVLCPFTLITN</sequence>
<evidence type="ECO:0000256" key="1">
    <source>
        <dbReference type="SAM" id="Phobius"/>
    </source>
</evidence>
<feature type="transmembrane region" description="Helical" evidence="1">
    <location>
        <begin position="30"/>
        <end position="55"/>
    </location>
</feature>
<gene>
    <name evidence="2" type="ORF">RhiirC2_845778</name>
</gene>
<proteinExistence type="predicted"/>
<reference evidence="2 3" key="2">
    <citation type="submission" date="2017-10" db="EMBL/GenBank/DDBJ databases">
        <title>Extensive intraspecific genome diversity in a model arbuscular mycorrhizal fungus.</title>
        <authorList>
            <person name="Chen E.C.H."/>
            <person name="Morin E."/>
            <person name="Baudet D."/>
            <person name="Noel J."/>
            <person name="Ndikumana S."/>
            <person name="Charron P."/>
            <person name="St-Onge C."/>
            <person name="Giorgi J."/>
            <person name="Grigoriev I.V."/>
            <person name="Roux C."/>
            <person name="Martin F.M."/>
            <person name="Corradi N."/>
        </authorList>
    </citation>
    <scope>NUCLEOTIDE SEQUENCE [LARGE SCALE GENOMIC DNA]</scope>
    <source>
        <strain evidence="2 3">C2</strain>
    </source>
</reference>
<evidence type="ECO:0000313" key="3">
    <source>
        <dbReference type="Proteomes" id="UP000233469"/>
    </source>
</evidence>
<name>A0A2N1NPB7_9GLOM</name>
<dbReference type="Proteomes" id="UP000233469">
    <property type="component" value="Unassembled WGS sequence"/>
</dbReference>
<protein>
    <submittedName>
        <fullName evidence="2">Uncharacterized protein</fullName>
    </submittedName>
</protein>
<keyword evidence="1" id="KW-1133">Transmembrane helix</keyword>